<reference evidence="1" key="1">
    <citation type="journal article" date="2023" name="Mol. Phylogenet. Evol.">
        <title>Genome-scale phylogeny and comparative genomics of the fungal order Sordariales.</title>
        <authorList>
            <person name="Hensen N."/>
            <person name="Bonometti L."/>
            <person name="Westerberg I."/>
            <person name="Brannstrom I.O."/>
            <person name="Guillou S."/>
            <person name="Cros-Aarteil S."/>
            <person name="Calhoun S."/>
            <person name="Haridas S."/>
            <person name="Kuo A."/>
            <person name="Mondo S."/>
            <person name="Pangilinan J."/>
            <person name="Riley R."/>
            <person name="LaButti K."/>
            <person name="Andreopoulos B."/>
            <person name="Lipzen A."/>
            <person name="Chen C."/>
            <person name="Yan M."/>
            <person name="Daum C."/>
            <person name="Ng V."/>
            <person name="Clum A."/>
            <person name="Steindorff A."/>
            <person name="Ohm R.A."/>
            <person name="Martin F."/>
            <person name="Silar P."/>
            <person name="Natvig D.O."/>
            <person name="Lalanne C."/>
            <person name="Gautier V."/>
            <person name="Ament-Velasquez S.L."/>
            <person name="Kruys A."/>
            <person name="Hutchinson M.I."/>
            <person name="Powell A.J."/>
            <person name="Barry K."/>
            <person name="Miller A.N."/>
            <person name="Grigoriev I.V."/>
            <person name="Debuchy R."/>
            <person name="Gladieux P."/>
            <person name="Hiltunen Thoren M."/>
            <person name="Johannesson H."/>
        </authorList>
    </citation>
    <scope>NUCLEOTIDE SEQUENCE</scope>
    <source>
        <strain evidence="1">PSN324</strain>
    </source>
</reference>
<protein>
    <submittedName>
        <fullName evidence="1">Uncharacterized protein</fullName>
    </submittedName>
</protein>
<evidence type="ECO:0000313" key="1">
    <source>
        <dbReference type="EMBL" id="KAK4464854.1"/>
    </source>
</evidence>
<organism evidence="1 2">
    <name type="scientific">Cladorrhinum samala</name>
    <dbReference type="NCBI Taxonomy" id="585594"/>
    <lineage>
        <taxon>Eukaryota</taxon>
        <taxon>Fungi</taxon>
        <taxon>Dikarya</taxon>
        <taxon>Ascomycota</taxon>
        <taxon>Pezizomycotina</taxon>
        <taxon>Sordariomycetes</taxon>
        <taxon>Sordariomycetidae</taxon>
        <taxon>Sordariales</taxon>
        <taxon>Podosporaceae</taxon>
        <taxon>Cladorrhinum</taxon>
    </lineage>
</organism>
<dbReference type="Proteomes" id="UP001321749">
    <property type="component" value="Unassembled WGS sequence"/>
</dbReference>
<dbReference type="EMBL" id="MU864944">
    <property type="protein sequence ID" value="KAK4464854.1"/>
    <property type="molecule type" value="Genomic_DNA"/>
</dbReference>
<sequence>MDYHASQAQAIPMNLINSSLKDHPVWSPAVTQLLQCNTRQWKEATLTPYDISLSLYREDAESYTTVPIFLLAPEDTPKAHTRISDAPESAAIVFLLDSDSSTSSDGESLTAFMELQMQLTSATPILPLTSISNLEETLQTFASSLVKSSQQHLPAIDVVTELLPYCAPVPRGGRLSRRTVDAITGNRDHLSLRDVLVGMGRMSEEDKKNKEKMMMMMDDEMRKWFDFWEMEICAA</sequence>
<proteinExistence type="predicted"/>
<name>A0AAV9HVG9_9PEZI</name>
<gene>
    <name evidence="1" type="ORF">QBC42DRAFT_294697</name>
</gene>
<reference evidence="1" key="2">
    <citation type="submission" date="2023-06" db="EMBL/GenBank/DDBJ databases">
        <authorList>
            <consortium name="Lawrence Berkeley National Laboratory"/>
            <person name="Mondo S.J."/>
            <person name="Hensen N."/>
            <person name="Bonometti L."/>
            <person name="Westerberg I."/>
            <person name="Brannstrom I.O."/>
            <person name="Guillou S."/>
            <person name="Cros-Aarteil S."/>
            <person name="Calhoun S."/>
            <person name="Haridas S."/>
            <person name="Kuo A."/>
            <person name="Pangilinan J."/>
            <person name="Riley R."/>
            <person name="Labutti K."/>
            <person name="Andreopoulos B."/>
            <person name="Lipzen A."/>
            <person name="Chen C."/>
            <person name="Yanf M."/>
            <person name="Daum C."/>
            <person name="Ng V."/>
            <person name="Clum A."/>
            <person name="Steindorff A."/>
            <person name="Ohm R."/>
            <person name="Martin F."/>
            <person name="Silar P."/>
            <person name="Natvig D."/>
            <person name="Lalanne C."/>
            <person name="Gautier V."/>
            <person name="Ament-Velasquez S.L."/>
            <person name="Kruys A."/>
            <person name="Hutchinson M.I."/>
            <person name="Powell A.J."/>
            <person name="Barry K."/>
            <person name="Miller A.N."/>
            <person name="Grigoriev I.V."/>
            <person name="Debuchy R."/>
            <person name="Gladieux P."/>
            <person name="Thoren M.H."/>
            <person name="Johannesson H."/>
        </authorList>
    </citation>
    <scope>NUCLEOTIDE SEQUENCE</scope>
    <source>
        <strain evidence="1">PSN324</strain>
    </source>
</reference>
<comment type="caution">
    <text evidence="1">The sequence shown here is derived from an EMBL/GenBank/DDBJ whole genome shotgun (WGS) entry which is preliminary data.</text>
</comment>
<evidence type="ECO:0000313" key="2">
    <source>
        <dbReference type="Proteomes" id="UP001321749"/>
    </source>
</evidence>
<keyword evidence="2" id="KW-1185">Reference proteome</keyword>
<dbReference type="AlphaFoldDB" id="A0AAV9HVG9"/>
<accession>A0AAV9HVG9</accession>